<dbReference type="EMBL" id="AAGTQF010000091">
    <property type="protein sequence ID" value="EBR8574476.1"/>
    <property type="molecule type" value="Genomic_DNA"/>
</dbReference>
<dbReference type="InterPro" id="IPR018163">
    <property type="entry name" value="Thr/Ala-tRNA-synth_IIc_edit"/>
</dbReference>
<dbReference type="Proteomes" id="UP000839733">
    <property type="component" value="Unassembled WGS sequence"/>
</dbReference>
<dbReference type="InterPro" id="IPR009000">
    <property type="entry name" value="Transl_B-barrel_sf"/>
</dbReference>
<comment type="caution">
    <text evidence="1">The sequence shown here is derived from an EMBL/GenBank/DDBJ whole genome shotgun (WGS) entry which is preliminary data.</text>
</comment>
<gene>
    <name evidence="1" type="ORF">D6K54_23770</name>
    <name evidence="3" type="ORF">D6S17_21310</name>
    <name evidence="2" type="ORF">DOV67_23530</name>
    <name evidence="4" type="ORF">EZX71_24450</name>
</gene>
<dbReference type="Proteomes" id="UP000839708">
    <property type="component" value="Unassembled WGS sequence"/>
</dbReference>
<dbReference type="InterPro" id="IPR051335">
    <property type="entry name" value="Alanyl-tRNA_Editing_Enzymes"/>
</dbReference>
<dbReference type="EMBL" id="AAHPHN010000045">
    <property type="protein sequence ID" value="EBY8644067.1"/>
    <property type="molecule type" value="Genomic_DNA"/>
</dbReference>
<evidence type="ECO:0000313" key="1">
    <source>
        <dbReference type="EMBL" id="EAC0789696.1"/>
    </source>
</evidence>
<evidence type="ECO:0000313" key="2">
    <source>
        <dbReference type="EMBL" id="EBR8574476.1"/>
    </source>
</evidence>
<dbReference type="PANTHER" id="PTHR43462:SF2">
    <property type="entry name" value="THREONYL AND ALANYL TRNA SYNTHETASE SECOND ADDITIONAL DOMAIN-CONTAINING PROTEIN"/>
    <property type="match status" value="1"/>
</dbReference>
<evidence type="ECO:0008006" key="5">
    <source>
        <dbReference type="Google" id="ProtNLM"/>
    </source>
</evidence>
<dbReference type="AlphaFoldDB" id="A0A3Z6QRW7"/>
<dbReference type="Gene3D" id="3.30.980.10">
    <property type="entry name" value="Threonyl-trna Synthetase, Chain A, domain 2"/>
    <property type="match status" value="1"/>
</dbReference>
<name>A0A3Z6QRW7_SALEB</name>
<dbReference type="Proteomes" id="UP000839631">
    <property type="component" value="Unassembled WGS sequence"/>
</dbReference>
<organism evidence="1">
    <name type="scientific">Salmonella enterica subsp. enterica serovar Java</name>
    <dbReference type="NCBI Taxonomy" id="224729"/>
    <lineage>
        <taxon>Bacteria</taxon>
        <taxon>Pseudomonadati</taxon>
        <taxon>Pseudomonadota</taxon>
        <taxon>Gammaproteobacteria</taxon>
        <taxon>Enterobacterales</taxon>
        <taxon>Enterobacteriaceae</taxon>
        <taxon>Salmonella</taxon>
    </lineage>
</organism>
<reference evidence="1" key="1">
    <citation type="submission" date="2018-09" db="EMBL/GenBank/DDBJ databases">
        <authorList>
            <person name="Ashton P.M."/>
            <person name="Dallman T."/>
            <person name="Nair S."/>
            <person name="De Pinna E."/>
            <person name="Peters T."/>
            <person name="Grant K."/>
        </authorList>
    </citation>
    <scope>NUCLEOTIDE SEQUENCE [LARGE SCALE GENOMIC DNA]</scope>
    <source>
        <strain evidence="3">140692</strain>
        <strain evidence="4">367309</strain>
        <strain evidence="1">412099</strain>
        <strain evidence="2">498895</strain>
    </source>
</reference>
<proteinExistence type="predicted"/>
<evidence type="ECO:0000313" key="4">
    <source>
        <dbReference type="EMBL" id="ECW2471043.1"/>
    </source>
</evidence>
<evidence type="ECO:0000313" key="3">
    <source>
        <dbReference type="EMBL" id="EBY8644067.1"/>
    </source>
</evidence>
<accession>A0A3Z6QRW7</accession>
<dbReference type="Gene3D" id="2.40.30.130">
    <property type="match status" value="1"/>
</dbReference>
<dbReference type="PANTHER" id="PTHR43462">
    <property type="entry name" value="ALANYL-TRNA EDITING PROTEIN"/>
    <property type="match status" value="1"/>
</dbReference>
<protein>
    <recommendedName>
        <fullName evidence="5">Threonyl/alanyl tRNA synthetase SAD domain-containing protein</fullName>
    </recommendedName>
</protein>
<dbReference type="SUPFAM" id="SSF50447">
    <property type="entry name" value="Translation proteins"/>
    <property type="match status" value="1"/>
</dbReference>
<dbReference type="EMBL" id="AAKVUB010000044">
    <property type="protein sequence ID" value="ECW2471043.1"/>
    <property type="molecule type" value="Genomic_DNA"/>
</dbReference>
<dbReference type="SUPFAM" id="SSF55186">
    <property type="entry name" value="ThrRS/AlaRS common domain"/>
    <property type="match status" value="1"/>
</dbReference>
<sequence length="227" mass="25145">MSQIQHYLENTYCFRVSSTIIASGSDEYGQWIAPGKNIFHPQGGGQPADRGWVNDIPVTVRKQMSGLVTLYPASPSSLSGETKVIQVLSVDDRIRHAALHTAGHLLNQEMCRYGWLAVKGHHFPGESRVEFSASDSSARPPDSLCPEEIEESIHTQLRSGAPVITWYDGGTRWSQINGTDPIPCAGTHTDDISKISMFTVKAIRYKKGILRISYDAEHIALRDTHDK</sequence>
<dbReference type="GO" id="GO:0000166">
    <property type="term" value="F:nucleotide binding"/>
    <property type="evidence" value="ECO:0007669"/>
    <property type="project" value="InterPro"/>
</dbReference>
<dbReference type="EMBL" id="AAAGSE010000050">
    <property type="protein sequence ID" value="EAC0789696.1"/>
    <property type="molecule type" value="Genomic_DNA"/>
</dbReference>